<dbReference type="Proteomes" id="UP000826656">
    <property type="component" value="Unassembled WGS sequence"/>
</dbReference>
<sequence length="92" mass="10952">MVFECQSRPGCRLEDDPYLADIQLRLYEDVIVFDHVEKKAHVIHWVRLDQYSSLHEAYLDWKKHLEILKSRVQGIEIPRLSPGSVDFCIHEF</sequence>
<dbReference type="EMBL" id="JAIVGD010000019">
    <property type="protein sequence ID" value="KAH0747962.1"/>
    <property type="molecule type" value="Genomic_DNA"/>
</dbReference>
<keyword evidence="2" id="KW-1185">Reference proteome</keyword>
<comment type="caution">
    <text evidence="1">The sequence shown here is derived from an EMBL/GenBank/DDBJ whole genome shotgun (WGS) entry which is preliminary data.</text>
</comment>
<dbReference type="Gene3D" id="3.60.120.10">
    <property type="entry name" value="Anthranilate synthase"/>
    <property type="match status" value="1"/>
</dbReference>
<name>A0ABQ7UED3_SOLTU</name>
<protein>
    <submittedName>
        <fullName evidence="1">Uncharacterized protein</fullName>
    </submittedName>
</protein>
<accession>A0ABQ7UED3</accession>
<dbReference type="InterPro" id="IPR005801">
    <property type="entry name" value="ADC_synthase"/>
</dbReference>
<organism evidence="1 2">
    <name type="scientific">Solanum tuberosum</name>
    <name type="common">Potato</name>
    <dbReference type="NCBI Taxonomy" id="4113"/>
    <lineage>
        <taxon>Eukaryota</taxon>
        <taxon>Viridiplantae</taxon>
        <taxon>Streptophyta</taxon>
        <taxon>Embryophyta</taxon>
        <taxon>Tracheophyta</taxon>
        <taxon>Spermatophyta</taxon>
        <taxon>Magnoliopsida</taxon>
        <taxon>eudicotyledons</taxon>
        <taxon>Gunneridae</taxon>
        <taxon>Pentapetalae</taxon>
        <taxon>asterids</taxon>
        <taxon>lamiids</taxon>
        <taxon>Solanales</taxon>
        <taxon>Solanaceae</taxon>
        <taxon>Solanoideae</taxon>
        <taxon>Solaneae</taxon>
        <taxon>Solanum</taxon>
    </lineage>
</organism>
<reference evidence="1 2" key="1">
    <citation type="journal article" date="2021" name="bioRxiv">
        <title>Chromosome-scale and haplotype-resolved genome assembly of a tetraploid potato cultivar.</title>
        <authorList>
            <person name="Sun H."/>
            <person name="Jiao W.-B."/>
            <person name="Krause K."/>
            <person name="Campoy J.A."/>
            <person name="Goel M."/>
            <person name="Folz-Donahue K."/>
            <person name="Kukat C."/>
            <person name="Huettel B."/>
            <person name="Schneeberger K."/>
        </authorList>
    </citation>
    <scope>NUCLEOTIDE SEQUENCE [LARGE SCALE GENOMIC DNA]</scope>
    <source>
        <strain evidence="1">SolTubOtavaFocal</strain>
        <tissue evidence="1">Leaves</tissue>
    </source>
</reference>
<evidence type="ECO:0000313" key="2">
    <source>
        <dbReference type="Proteomes" id="UP000826656"/>
    </source>
</evidence>
<gene>
    <name evidence="1" type="ORF">KY290_027194</name>
</gene>
<evidence type="ECO:0000313" key="1">
    <source>
        <dbReference type="EMBL" id="KAH0747962.1"/>
    </source>
</evidence>
<proteinExistence type="predicted"/>